<reference evidence="2 3" key="1">
    <citation type="submission" date="2019-12" db="EMBL/GenBank/DDBJ databases">
        <title>Genomic-based taxomic classification of the family Erythrobacteraceae.</title>
        <authorList>
            <person name="Xu L."/>
        </authorList>
    </citation>
    <scope>NUCLEOTIDE SEQUENCE [LARGE SCALE GENOMIC DNA]</scope>
    <source>
        <strain evidence="2 3">MCCC 1A09965</strain>
    </source>
</reference>
<sequence>MGTALSTFISAFLKLGVCAVIFNEVRGMILAVPVLYGIYEAGGTLMAIWIGFCSLAGIALSVVVPMIAARKLQKFADSKLKPATAQAVAA</sequence>
<dbReference type="EMBL" id="WTYN01000002">
    <property type="protein sequence ID" value="MXO63683.1"/>
    <property type="molecule type" value="Genomic_DNA"/>
</dbReference>
<keyword evidence="1" id="KW-1133">Transmembrane helix</keyword>
<keyword evidence="1" id="KW-0472">Membrane</keyword>
<evidence type="ECO:0000313" key="3">
    <source>
        <dbReference type="Proteomes" id="UP000445582"/>
    </source>
</evidence>
<proteinExistence type="predicted"/>
<dbReference type="OrthoDB" id="7428180at2"/>
<feature type="transmembrane region" description="Helical" evidence="1">
    <location>
        <begin position="12"/>
        <end position="39"/>
    </location>
</feature>
<comment type="caution">
    <text evidence="2">The sequence shown here is derived from an EMBL/GenBank/DDBJ whole genome shotgun (WGS) entry which is preliminary data.</text>
</comment>
<dbReference type="AlphaFoldDB" id="A0A844YIT9"/>
<evidence type="ECO:0000256" key="1">
    <source>
        <dbReference type="SAM" id="Phobius"/>
    </source>
</evidence>
<dbReference type="Proteomes" id="UP000445582">
    <property type="component" value="Unassembled WGS sequence"/>
</dbReference>
<keyword evidence="3" id="KW-1185">Reference proteome</keyword>
<keyword evidence="1" id="KW-0812">Transmembrane</keyword>
<feature type="transmembrane region" description="Helical" evidence="1">
    <location>
        <begin position="45"/>
        <end position="69"/>
    </location>
</feature>
<accession>A0A844YIT9</accession>
<name>A0A844YIT9_9SPHN</name>
<dbReference type="RefSeq" id="WP_160676314.1">
    <property type="nucleotide sequence ID" value="NZ_WTYN01000002.1"/>
</dbReference>
<gene>
    <name evidence="2" type="ORF">GRI48_11735</name>
</gene>
<evidence type="ECO:0000313" key="2">
    <source>
        <dbReference type="EMBL" id="MXO63683.1"/>
    </source>
</evidence>
<protein>
    <submittedName>
        <fullName evidence="2">Uncharacterized protein</fullName>
    </submittedName>
</protein>
<organism evidence="2 3">
    <name type="scientific">Qipengyuania oceanensis</name>
    <dbReference type="NCBI Taxonomy" id="1463597"/>
    <lineage>
        <taxon>Bacteria</taxon>
        <taxon>Pseudomonadati</taxon>
        <taxon>Pseudomonadota</taxon>
        <taxon>Alphaproteobacteria</taxon>
        <taxon>Sphingomonadales</taxon>
        <taxon>Erythrobacteraceae</taxon>
        <taxon>Qipengyuania</taxon>
    </lineage>
</organism>